<proteinExistence type="inferred from homology"/>
<reference evidence="3 4" key="1">
    <citation type="submission" date="2019-01" db="EMBL/GenBank/DDBJ databases">
        <title>Insights into ecological role of a new deltaproteobacterial order Candidatus Sinidesulfobacterales (Sva0485) by metagenomics and metatranscriptomics.</title>
        <authorList>
            <person name="Tan S."/>
            <person name="Liu J."/>
            <person name="Fang Y."/>
            <person name="Hedlund B.P."/>
            <person name="Lian Z.H."/>
            <person name="Huang L.Y."/>
            <person name="Li J.T."/>
            <person name="Huang L.N."/>
            <person name="Li W.J."/>
            <person name="Jiang H.C."/>
            <person name="Dong H.L."/>
            <person name="Shu W.S."/>
        </authorList>
    </citation>
    <scope>NUCLEOTIDE SEQUENCE [LARGE SCALE GENOMIC DNA]</scope>
    <source>
        <strain evidence="3">AP3</strain>
    </source>
</reference>
<comment type="similarity">
    <text evidence="1 2">Belongs to the polypeptide deformylase family.</text>
</comment>
<dbReference type="InterPro" id="IPR023635">
    <property type="entry name" value="Peptide_deformylase"/>
</dbReference>
<dbReference type="PIRSF" id="PIRSF004749">
    <property type="entry name" value="Pep_def"/>
    <property type="match status" value="1"/>
</dbReference>
<comment type="function">
    <text evidence="2">Removes the formyl group from the N-terminal Met of newly synthesized proteins. Requires at least a dipeptide for an efficient rate of reaction. N-terminal L-methionine is a prerequisite for activity but the enzyme has broad specificity at other positions.</text>
</comment>
<sequence>MRFLNILEYPDIKLRIKAKPLSSNEVPENIPLIKDLAYTMYKADGVGLAATQVGEDKRIIVIDISRKTDKDKIFSLDEGNILNANKDLIVAINPEIISKEGKTVYEEGCLSIPKFNADIERASEIKVRALDLSGKEIIVEAQGLLGIVFQHEIDHLDGILFIDKASPLKRSLYNAALKKSKVKKQEKDVSYTS</sequence>
<dbReference type="NCBIfam" id="NF001159">
    <property type="entry name" value="PRK00150.1-3"/>
    <property type="match status" value="1"/>
</dbReference>
<dbReference type="EC" id="3.5.1.88" evidence="2"/>
<keyword evidence="2 3" id="KW-0378">Hydrolase</keyword>
<comment type="cofactor">
    <cofactor evidence="2">
        <name>Fe(2+)</name>
        <dbReference type="ChEBI" id="CHEBI:29033"/>
    </cofactor>
    <text evidence="2">Binds 1 Fe(2+) ion.</text>
</comment>
<feature type="binding site" evidence="2">
    <location>
        <position position="109"/>
    </location>
    <ligand>
        <name>Fe cation</name>
        <dbReference type="ChEBI" id="CHEBI:24875"/>
    </ligand>
</feature>
<keyword evidence="2" id="KW-0408">Iron</keyword>
<feature type="binding site" evidence="2">
    <location>
        <position position="151"/>
    </location>
    <ligand>
        <name>Fe cation</name>
        <dbReference type="ChEBI" id="CHEBI:24875"/>
    </ligand>
</feature>
<feature type="active site" evidence="2">
    <location>
        <position position="152"/>
    </location>
</feature>
<evidence type="ECO:0000313" key="3">
    <source>
        <dbReference type="EMBL" id="RZD14022.1"/>
    </source>
</evidence>
<dbReference type="PRINTS" id="PR01576">
    <property type="entry name" value="PDEFORMYLASE"/>
</dbReference>
<evidence type="ECO:0000256" key="2">
    <source>
        <dbReference type="HAMAP-Rule" id="MF_00163"/>
    </source>
</evidence>
<name>A0A519B9Q0_9DELT</name>
<dbReference type="PANTHER" id="PTHR10458">
    <property type="entry name" value="PEPTIDE DEFORMYLASE"/>
    <property type="match status" value="1"/>
</dbReference>
<comment type="catalytic activity">
    <reaction evidence="2">
        <text>N-terminal N-formyl-L-methionyl-[peptide] + H2O = N-terminal L-methionyl-[peptide] + formate</text>
        <dbReference type="Rhea" id="RHEA:24420"/>
        <dbReference type="Rhea" id="RHEA-COMP:10639"/>
        <dbReference type="Rhea" id="RHEA-COMP:10640"/>
        <dbReference type="ChEBI" id="CHEBI:15377"/>
        <dbReference type="ChEBI" id="CHEBI:15740"/>
        <dbReference type="ChEBI" id="CHEBI:49298"/>
        <dbReference type="ChEBI" id="CHEBI:64731"/>
        <dbReference type="EC" id="3.5.1.88"/>
    </reaction>
</comment>
<dbReference type="Gene3D" id="3.90.45.10">
    <property type="entry name" value="Peptide deformylase"/>
    <property type="match status" value="1"/>
</dbReference>
<dbReference type="GO" id="GO:0046872">
    <property type="term" value="F:metal ion binding"/>
    <property type="evidence" value="ECO:0007669"/>
    <property type="project" value="UniProtKB-KW"/>
</dbReference>
<dbReference type="GO" id="GO:0006412">
    <property type="term" value="P:translation"/>
    <property type="evidence" value="ECO:0007669"/>
    <property type="project" value="UniProtKB-UniRule"/>
</dbReference>
<accession>A0A519B9Q0</accession>
<keyword evidence="2" id="KW-0648">Protein biosynthesis</keyword>
<dbReference type="NCBIfam" id="TIGR00079">
    <property type="entry name" value="pept_deformyl"/>
    <property type="match status" value="1"/>
</dbReference>
<feature type="binding site" evidence="2">
    <location>
        <position position="155"/>
    </location>
    <ligand>
        <name>Fe cation</name>
        <dbReference type="ChEBI" id="CHEBI:24875"/>
    </ligand>
</feature>
<evidence type="ECO:0000256" key="1">
    <source>
        <dbReference type="ARBA" id="ARBA00010759"/>
    </source>
</evidence>
<dbReference type="SUPFAM" id="SSF56420">
    <property type="entry name" value="Peptide deformylase"/>
    <property type="match status" value="1"/>
</dbReference>
<comment type="caution">
    <text evidence="3">The sequence shown here is derived from an EMBL/GenBank/DDBJ whole genome shotgun (WGS) entry which is preliminary data.</text>
</comment>
<dbReference type="Pfam" id="PF01327">
    <property type="entry name" value="Pep_deformylase"/>
    <property type="match status" value="1"/>
</dbReference>
<protein>
    <recommendedName>
        <fullName evidence="2">Peptide deformylase</fullName>
        <shortName evidence="2">PDF</shortName>
        <ecNumber evidence="2">3.5.1.88</ecNumber>
    </recommendedName>
    <alternativeName>
        <fullName evidence="2">Polypeptide deformylase</fullName>
    </alternativeName>
</protein>
<keyword evidence="2" id="KW-0479">Metal-binding</keyword>
<dbReference type="InterPro" id="IPR036821">
    <property type="entry name" value="Peptide_deformylase_sf"/>
</dbReference>
<dbReference type="Proteomes" id="UP000320813">
    <property type="component" value="Unassembled WGS sequence"/>
</dbReference>
<organism evidence="3 4">
    <name type="scientific">Candidatus Acidulodesulfobacterium ferriphilum</name>
    <dbReference type="NCBI Taxonomy" id="2597223"/>
    <lineage>
        <taxon>Bacteria</taxon>
        <taxon>Deltaproteobacteria</taxon>
        <taxon>Candidatus Acidulodesulfobacterales</taxon>
        <taxon>Candidatus Acidulodesulfobacterium</taxon>
    </lineage>
</organism>
<dbReference type="CDD" id="cd00487">
    <property type="entry name" value="Pep_deformylase"/>
    <property type="match status" value="1"/>
</dbReference>
<dbReference type="GO" id="GO:0042586">
    <property type="term" value="F:peptide deformylase activity"/>
    <property type="evidence" value="ECO:0007669"/>
    <property type="project" value="UniProtKB-UniRule"/>
</dbReference>
<dbReference type="HAMAP" id="MF_00163">
    <property type="entry name" value="Pep_deformylase"/>
    <property type="match status" value="1"/>
</dbReference>
<dbReference type="AlphaFoldDB" id="A0A519B9Q0"/>
<dbReference type="EMBL" id="SGBD01000004">
    <property type="protein sequence ID" value="RZD14022.1"/>
    <property type="molecule type" value="Genomic_DNA"/>
</dbReference>
<dbReference type="PANTHER" id="PTHR10458:SF22">
    <property type="entry name" value="PEPTIDE DEFORMYLASE"/>
    <property type="match status" value="1"/>
</dbReference>
<evidence type="ECO:0000313" key="4">
    <source>
        <dbReference type="Proteomes" id="UP000320813"/>
    </source>
</evidence>
<gene>
    <name evidence="2 3" type="primary">def</name>
    <name evidence="3" type="ORF">EVJ47_07240</name>
</gene>